<keyword evidence="3" id="KW-1185">Reference proteome</keyword>
<reference evidence="2 3" key="1">
    <citation type="submission" date="2016-11" db="EMBL/GenBank/DDBJ databases">
        <title>Trade-off between light-utilization and light-protection in marine flavobacteria.</title>
        <authorList>
            <person name="Kumagai Y."/>
        </authorList>
    </citation>
    <scope>NUCLEOTIDE SEQUENCE [LARGE SCALE GENOMIC DNA]</scope>
    <source>
        <strain evidence="2 3">NBRC 107125</strain>
    </source>
</reference>
<dbReference type="STRING" id="716816.BST96_08450"/>
<gene>
    <name evidence="2" type="ORF">BST96_08450</name>
</gene>
<evidence type="ECO:0000313" key="2">
    <source>
        <dbReference type="EMBL" id="ARN74147.1"/>
    </source>
</evidence>
<dbReference type="Proteomes" id="UP000193450">
    <property type="component" value="Chromosome"/>
</dbReference>
<feature type="chain" id="PRO_5012101103" description="DUF3187 domain-containing protein" evidence="1">
    <location>
        <begin position="24"/>
        <end position="332"/>
    </location>
</feature>
<keyword evidence="1" id="KW-0732">Signal</keyword>
<organism evidence="2 3">
    <name type="scientific">Oceanicoccus sagamiensis</name>
    <dbReference type="NCBI Taxonomy" id="716816"/>
    <lineage>
        <taxon>Bacteria</taxon>
        <taxon>Pseudomonadati</taxon>
        <taxon>Pseudomonadota</taxon>
        <taxon>Gammaproteobacteria</taxon>
        <taxon>Cellvibrionales</taxon>
        <taxon>Spongiibacteraceae</taxon>
        <taxon>Oceanicoccus</taxon>
    </lineage>
</organism>
<evidence type="ECO:0000313" key="3">
    <source>
        <dbReference type="Proteomes" id="UP000193450"/>
    </source>
</evidence>
<feature type="signal peptide" evidence="1">
    <location>
        <begin position="1"/>
        <end position="23"/>
    </location>
</feature>
<accession>A0A1X9NGS5</accession>
<dbReference type="RefSeq" id="WP_169713955.1">
    <property type="nucleotide sequence ID" value="NZ_CP019343.1"/>
</dbReference>
<dbReference type="InterPro" id="IPR021523">
    <property type="entry name" value="DUF3187"/>
</dbReference>
<dbReference type="Pfam" id="PF11383">
    <property type="entry name" value="DUF3187"/>
    <property type="match status" value="1"/>
</dbReference>
<proteinExistence type="predicted"/>
<evidence type="ECO:0000256" key="1">
    <source>
        <dbReference type="SAM" id="SignalP"/>
    </source>
</evidence>
<protein>
    <recommendedName>
        <fullName evidence="4">DUF3187 domain-containing protein</fullName>
    </recommendedName>
</protein>
<dbReference type="EMBL" id="CP019343">
    <property type="protein sequence ID" value="ARN74147.1"/>
    <property type="molecule type" value="Genomic_DNA"/>
</dbReference>
<sequence length="332" mass="35760">MMSKSPRYLSLLMLAATAIGAQAEAIDDPYVITNRSPFVQIYGLPAAQSAQLAAAGSSSAGLQLDISNNFTEDNKGREAIFIDGETHRANIQFRYGFSEVLELGIDVPYLSHDSGSLDSVIEDWHDFFGFPDGGRPDFPRDQLQFSYARDGQVLSSVTSSNDGIGDVSVSMAYQLSQSDTRQWALRSAVKLPTGDADDLHGSESTDLSLGFNVSDQGLLQNYNIALHASAGAMWMDGGEVLEELQEDFVLYGSSTLSWQATSSISLKIQLDAHTAFYDSALTELGDDSAQLILGGAIRLGQSWVLDLAVSEDIAVDTAPDVVFHIGIKAVAW</sequence>
<evidence type="ECO:0008006" key="4">
    <source>
        <dbReference type="Google" id="ProtNLM"/>
    </source>
</evidence>
<dbReference type="KEGG" id="osg:BST96_08450"/>
<name>A0A1X9NGS5_9GAMM</name>
<dbReference type="AlphaFoldDB" id="A0A1X9NGS5"/>